<dbReference type="EMBL" id="BTGU01000099">
    <property type="protein sequence ID" value="GMN60521.1"/>
    <property type="molecule type" value="Genomic_DNA"/>
</dbReference>
<dbReference type="Gene3D" id="3.80.10.10">
    <property type="entry name" value="Ribonuclease Inhibitor"/>
    <property type="match status" value="1"/>
</dbReference>
<accession>A0AA88DS07</accession>
<evidence type="ECO:0000259" key="4">
    <source>
        <dbReference type="Pfam" id="PF20160"/>
    </source>
</evidence>
<evidence type="ECO:0000256" key="2">
    <source>
        <dbReference type="ARBA" id="ARBA00022737"/>
    </source>
</evidence>
<comment type="caution">
    <text evidence="5">The sequence shown here is derived from an EMBL/GenBank/DDBJ whole genome shotgun (WGS) entry which is preliminary data.</text>
</comment>
<sequence length="387" mass="44534">MQRLRTNLIGLKALSLCGCQNLEFLPDSIHSLSTLRELDIRFCRKLESLPVLPSSLSILDVSFCTSLKTVSSSIPLVKQNWDDLFGGGYRCQNFLFFGCEMLDENARRVLMDEALFRILRSSTLVSKYGSDVRGFIPSAWPGSEIPWWFSHKSDESSICIKLPHPDRWYDSSSYLGLAFCLVLEFHDHKDFDEWEIYEKSVYMFPNGDSWKQGRCWPLYSLKDRVFDYFPYFAFNVFLLNSEYVYVFVDNTYGEFLRSNNGQIDSRGNKFPRAATGFTNKWGEFDEYIKAEEGSRCDDANGITGFTTPTATASFSFTFLDIQEEIAKIKKCGVHLLYRQEAERFGYVHQVDQSESSGDHEVVYSSDQDEEDKEEYENGGGESDSDEE</sequence>
<feature type="domain" description="C-JID" evidence="4">
    <location>
        <begin position="140"/>
        <end position="342"/>
    </location>
</feature>
<name>A0AA88DS07_FICCA</name>
<keyword evidence="2" id="KW-0677">Repeat</keyword>
<keyword evidence="1" id="KW-0433">Leucine-rich repeat</keyword>
<dbReference type="Proteomes" id="UP001187192">
    <property type="component" value="Unassembled WGS sequence"/>
</dbReference>
<evidence type="ECO:0000313" key="6">
    <source>
        <dbReference type="Proteomes" id="UP001187192"/>
    </source>
</evidence>
<organism evidence="5 6">
    <name type="scientific">Ficus carica</name>
    <name type="common">Common fig</name>
    <dbReference type="NCBI Taxonomy" id="3494"/>
    <lineage>
        <taxon>Eukaryota</taxon>
        <taxon>Viridiplantae</taxon>
        <taxon>Streptophyta</taxon>
        <taxon>Embryophyta</taxon>
        <taxon>Tracheophyta</taxon>
        <taxon>Spermatophyta</taxon>
        <taxon>Magnoliopsida</taxon>
        <taxon>eudicotyledons</taxon>
        <taxon>Gunneridae</taxon>
        <taxon>Pentapetalae</taxon>
        <taxon>rosids</taxon>
        <taxon>fabids</taxon>
        <taxon>Rosales</taxon>
        <taxon>Moraceae</taxon>
        <taxon>Ficeae</taxon>
        <taxon>Ficus</taxon>
    </lineage>
</organism>
<dbReference type="Gramene" id="FCD_00016066-RA">
    <property type="protein sequence ID" value="FCD_00016066-RA:cds"/>
    <property type="gene ID" value="FCD_00016066"/>
</dbReference>
<proteinExistence type="predicted"/>
<dbReference type="InterPro" id="IPR045344">
    <property type="entry name" value="C-JID"/>
</dbReference>
<evidence type="ECO:0000256" key="3">
    <source>
        <dbReference type="SAM" id="MobiDB-lite"/>
    </source>
</evidence>
<evidence type="ECO:0000256" key="1">
    <source>
        <dbReference type="ARBA" id="ARBA00022614"/>
    </source>
</evidence>
<dbReference type="InterPro" id="IPR032675">
    <property type="entry name" value="LRR_dom_sf"/>
</dbReference>
<dbReference type="SUPFAM" id="SSF52047">
    <property type="entry name" value="RNI-like"/>
    <property type="match status" value="1"/>
</dbReference>
<feature type="region of interest" description="Disordered" evidence="3">
    <location>
        <begin position="350"/>
        <end position="387"/>
    </location>
</feature>
<gene>
    <name evidence="5" type="ORF">TIFTF001_029604</name>
</gene>
<dbReference type="AlphaFoldDB" id="A0AA88DS07"/>
<dbReference type="Pfam" id="PF20160">
    <property type="entry name" value="C-JID"/>
    <property type="match status" value="1"/>
</dbReference>
<feature type="compositionally biased region" description="Acidic residues" evidence="3">
    <location>
        <begin position="366"/>
        <end position="387"/>
    </location>
</feature>
<reference evidence="5" key="1">
    <citation type="submission" date="2023-07" db="EMBL/GenBank/DDBJ databases">
        <title>draft genome sequence of fig (Ficus carica).</title>
        <authorList>
            <person name="Takahashi T."/>
            <person name="Nishimura K."/>
        </authorList>
    </citation>
    <scope>NUCLEOTIDE SEQUENCE</scope>
</reference>
<evidence type="ECO:0000313" key="5">
    <source>
        <dbReference type="EMBL" id="GMN60521.1"/>
    </source>
</evidence>
<keyword evidence="6" id="KW-1185">Reference proteome</keyword>
<protein>
    <recommendedName>
        <fullName evidence="4">C-JID domain-containing protein</fullName>
    </recommendedName>
</protein>